<dbReference type="AlphaFoldDB" id="A0A1L0BHM0"/>
<dbReference type="OrthoDB" id="244495at2759"/>
<gene>
    <name evidence="1" type="ORF">SAMEA4029010_CIC11G00000003551</name>
</gene>
<dbReference type="STRING" id="45354.A0A1L0BHM0"/>
<dbReference type="CDD" id="cd20557">
    <property type="entry name" value="CYCLIN_ScPCL1-like"/>
    <property type="match status" value="1"/>
</dbReference>
<sequence>MAAFLCWCAFGMLNQNRSPSKEFEKDIVSILYATRLPKSSIVIALEYLNQRFSNTYLGNLSELEMFVKIVVALVLANKFNDDNTFTNRSWCGATGLRIELLNSEEATWLKEVNWKLNVVNFQVNIKTLEECWRTWMSKYSTLPAMPAVSASYCSPALSNDSFHNYSSIPSSPVYESSGSSMYNTSPESSSPIKFSLDWPVNSMPLSQPHFHAGPNPYVPVQPQSIWSYTPSQYQYVPPVNELGYYGCANPYYCSMASC</sequence>
<dbReference type="EMBL" id="LT635757">
    <property type="protein sequence ID" value="SGZ50603.1"/>
    <property type="molecule type" value="Genomic_DNA"/>
</dbReference>
<evidence type="ECO:0000313" key="2">
    <source>
        <dbReference type="Proteomes" id="UP000182334"/>
    </source>
</evidence>
<keyword evidence="2" id="KW-1185">Reference proteome</keyword>
<proteinExistence type="predicted"/>
<accession>A0A1L0BHM0</accession>
<protein>
    <submittedName>
        <fullName evidence="1">CIC11C00000003551</fullName>
    </submittedName>
</protein>
<dbReference type="GO" id="GO:0000307">
    <property type="term" value="C:cyclin-dependent protein kinase holoenzyme complex"/>
    <property type="evidence" value="ECO:0007669"/>
    <property type="project" value="TreeGrafter"/>
</dbReference>
<organism evidence="1 2">
    <name type="scientific">Sungouiella intermedia</name>
    <dbReference type="NCBI Taxonomy" id="45354"/>
    <lineage>
        <taxon>Eukaryota</taxon>
        <taxon>Fungi</taxon>
        <taxon>Dikarya</taxon>
        <taxon>Ascomycota</taxon>
        <taxon>Saccharomycotina</taxon>
        <taxon>Pichiomycetes</taxon>
        <taxon>Metschnikowiaceae</taxon>
        <taxon>Sungouiella</taxon>
    </lineage>
</organism>
<name>A0A1L0BHM0_9ASCO</name>
<dbReference type="GO" id="GO:0005634">
    <property type="term" value="C:nucleus"/>
    <property type="evidence" value="ECO:0007669"/>
    <property type="project" value="TreeGrafter"/>
</dbReference>
<evidence type="ECO:0000313" key="1">
    <source>
        <dbReference type="EMBL" id="SGZ50603.1"/>
    </source>
</evidence>
<dbReference type="PANTHER" id="PTHR15615:SF27">
    <property type="entry name" value="PHO85 CYCLIN CLG1"/>
    <property type="match status" value="1"/>
</dbReference>
<dbReference type="Proteomes" id="UP000182334">
    <property type="component" value="Chromosome II"/>
</dbReference>
<dbReference type="PANTHER" id="PTHR15615">
    <property type="match status" value="1"/>
</dbReference>
<reference evidence="1 2" key="1">
    <citation type="submission" date="2016-10" db="EMBL/GenBank/DDBJ databases">
        <authorList>
            <person name="de Groot N.N."/>
        </authorList>
    </citation>
    <scope>NUCLEOTIDE SEQUENCE [LARGE SCALE GENOMIC DNA]</scope>
    <source>
        <strain evidence="1 2">CBS 141442</strain>
    </source>
</reference>
<dbReference type="InterPro" id="IPR013922">
    <property type="entry name" value="Cyclin_PHO80-like"/>
</dbReference>
<dbReference type="GO" id="GO:0019901">
    <property type="term" value="F:protein kinase binding"/>
    <property type="evidence" value="ECO:0007669"/>
    <property type="project" value="InterPro"/>
</dbReference>
<dbReference type="Gene3D" id="1.10.472.10">
    <property type="entry name" value="Cyclin-like"/>
    <property type="match status" value="1"/>
</dbReference>
<dbReference type="GO" id="GO:0016538">
    <property type="term" value="F:cyclin-dependent protein serine/threonine kinase regulator activity"/>
    <property type="evidence" value="ECO:0007669"/>
    <property type="project" value="TreeGrafter"/>
</dbReference>